<protein>
    <submittedName>
        <fullName evidence="3">OAR domain-containing protein</fullName>
    </submittedName>
</protein>
<dbReference type="WBParaSite" id="TCLT_0000628501-mRNA-1">
    <property type="protein sequence ID" value="TCLT_0000628501-mRNA-1"/>
    <property type="gene ID" value="TCLT_0000628501"/>
</dbReference>
<dbReference type="EMBL" id="UYYF01004403">
    <property type="protein sequence ID" value="VDN03609.1"/>
    <property type="molecule type" value="Genomic_DNA"/>
</dbReference>
<name>A0A0N5D0G3_THECL</name>
<organism evidence="3">
    <name type="scientific">Thelazia callipaeda</name>
    <name type="common">Oriental eyeworm</name>
    <name type="synonym">Parasitic nematode</name>
    <dbReference type="NCBI Taxonomy" id="103827"/>
    <lineage>
        <taxon>Eukaryota</taxon>
        <taxon>Metazoa</taxon>
        <taxon>Ecdysozoa</taxon>
        <taxon>Nematoda</taxon>
        <taxon>Chromadorea</taxon>
        <taxon>Rhabditida</taxon>
        <taxon>Spirurina</taxon>
        <taxon>Spiruromorpha</taxon>
        <taxon>Thelazioidea</taxon>
        <taxon>Thelaziidae</taxon>
        <taxon>Thelazia</taxon>
    </lineage>
</organism>
<gene>
    <name evidence="1" type="ORF">TCLT_LOCUS6274</name>
</gene>
<dbReference type="AlphaFoldDB" id="A0A0N5D0G3"/>
<dbReference type="Proteomes" id="UP000276776">
    <property type="component" value="Unassembled WGS sequence"/>
</dbReference>
<dbReference type="STRING" id="103827.A0A0N5D0G3"/>
<sequence>MRAWAYGVRGCTSQLQAQLLALQNLTAMSQAPSPTATLSPATATLSQGTTTLPQSFAAAAAAAAAAAGNIINPCGNGGGGGGGVNAVLQNHRKRALEEEQAAAAAAAAAAVVASNGRASASQQFDQNPFLLAAAAAAAAVPIFSAGTVPCKRPAAEKSGVPVYANGATAQLAAAAQIPQATFNPYLIPGIGYMPAVSY</sequence>
<keyword evidence="2" id="KW-1185">Reference proteome</keyword>
<reference evidence="3" key="1">
    <citation type="submission" date="2017-02" db="UniProtKB">
        <authorList>
            <consortium name="WormBaseParasite"/>
        </authorList>
    </citation>
    <scope>IDENTIFICATION</scope>
</reference>
<accession>A0A0N5D0G3</accession>
<evidence type="ECO:0000313" key="2">
    <source>
        <dbReference type="Proteomes" id="UP000276776"/>
    </source>
</evidence>
<proteinExistence type="predicted"/>
<evidence type="ECO:0000313" key="1">
    <source>
        <dbReference type="EMBL" id="VDN03609.1"/>
    </source>
</evidence>
<evidence type="ECO:0000313" key="3">
    <source>
        <dbReference type="WBParaSite" id="TCLT_0000628501-mRNA-1"/>
    </source>
</evidence>
<reference evidence="1 2" key="2">
    <citation type="submission" date="2018-11" db="EMBL/GenBank/DDBJ databases">
        <authorList>
            <consortium name="Pathogen Informatics"/>
        </authorList>
    </citation>
    <scope>NUCLEOTIDE SEQUENCE [LARGE SCALE GENOMIC DNA]</scope>
</reference>